<evidence type="ECO:0000313" key="1">
    <source>
        <dbReference type="EMBL" id="REH41186.1"/>
    </source>
</evidence>
<dbReference type="AlphaFoldDB" id="A0A3E0HAW4"/>
<name>A0A3E0HAW4_9PSEU</name>
<comment type="caution">
    <text evidence="1">The sequence shown here is derived from an EMBL/GenBank/DDBJ whole genome shotgun (WGS) entry which is preliminary data.</text>
</comment>
<evidence type="ECO:0000313" key="2">
    <source>
        <dbReference type="Proteomes" id="UP000256269"/>
    </source>
</evidence>
<sequence>MIGPKTEELLGRARGPMGPQIELDFGVEEGPLAELAALLTRMNGFFLFNAGVQVFRAGDDGLGPDLIAWNDADTWKYTYEGLADDYFCFGQDLFGVQFAIRDGEEVVTLNPETARTTSLGDSLESWAEWLLADPDVHGAAGFALNYQRENGALEPDQRLIPLQFFVGGGAYDADNLVVRDAATAMRIRGPIAQQVHDLPDGARIRFSTS</sequence>
<keyword evidence="2" id="KW-1185">Reference proteome</keyword>
<proteinExistence type="predicted"/>
<accession>A0A3E0HAW4</accession>
<dbReference type="Proteomes" id="UP000256269">
    <property type="component" value="Unassembled WGS sequence"/>
</dbReference>
<organism evidence="1 2">
    <name type="scientific">Kutzneria buriramensis</name>
    <dbReference type="NCBI Taxonomy" id="1045776"/>
    <lineage>
        <taxon>Bacteria</taxon>
        <taxon>Bacillati</taxon>
        <taxon>Actinomycetota</taxon>
        <taxon>Actinomycetes</taxon>
        <taxon>Pseudonocardiales</taxon>
        <taxon>Pseudonocardiaceae</taxon>
        <taxon>Kutzneria</taxon>
    </lineage>
</organism>
<evidence type="ECO:0008006" key="3">
    <source>
        <dbReference type="Google" id="ProtNLM"/>
    </source>
</evidence>
<dbReference type="EMBL" id="QUNO01000012">
    <property type="protein sequence ID" value="REH41186.1"/>
    <property type="molecule type" value="Genomic_DNA"/>
</dbReference>
<reference evidence="1 2" key="1">
    <citation type="submission" date="2018-08" db="EMBL/GenBank/DDBJ databases">
        <title>Genomic Encyclopedia of Archaeal and Bacterial Type Strains, Phase II (KMG-II): from individual species to whole genera.</title>
        <authorList>
            <person name="Goeker M."/>
        </authorList>
    </citation>
    <scope>NUCLEOTIDE SEQUENCE [LARGE SCALE GENOMIC DNA]</scope>
    <source>
        <strain evidence="1 2">DSM 45791</strain>
    </source>
</reference>
<protein>
    <recommendedName>
        <fullName evidence="3">SMI1/KNR4 family protein</fullName>
    </recommendedName>
</protein>
<dbReference type="RefSeq" id="WP_170217870.1">
    <property type="nucleotide sequence ID" value="NZ_CP144375.1"/>
</dbReference>
<gene>
    <name evidence="1" type="ORF">BCF44_112268</name>
</gene>